<organism evidence="3 4">
    <name type="scientific">Alteromonas aquimaris</name>
    <dbReference type="NCBI Taxonomy" id="2998417"/>
    <lineage>
        <taxon>Bacteria</taxon>
        <taxon>Pseudomonadati</taxon>
        <taxon>Pseudomonadota</taxon>
        <taxon>Gammaproteobacteria</taxon>
        <taxon>Alteromonadales</taxon>
        <taxon>Alteromonadaceae</taxon>
        <taxon>Alteromonas/Salinimonas group</taxon>
        <taxon>Alteromonas</taxon>
    </lineage>
</organism>
<dbReference type="InterPro" id="IPR049450">
    <property type="entry name" value="ACOT8-like_C"/>
</dbReference>
<dbReference type="InterPro" id="IPR042171">
    <property type="entry name" value="Acyl-CoA_hotdog"/>
</dbReference>
<reference evidence="3" key="1">
    <citation type="submission" date="2022-11" db="EMBL/GenBank/DDBJ databases">
        <title>Alteromonas sp. nov., isolated from sea water of the Qingdao.</title>
        <authorList>
            <person name="Wang Q."/>
        </authorList>
    </citation>
    <scope>NUCLEOTIDE SEQUENCE</scope>
    <source>
        <strain evidence="3">ASW11-7</strain>
    </source>
</reference>
<evidence type="ECO:0000313" key="3">
    <source>
        <dbReference type="EMBL" id="MCW8108754.1"/>
    </source>
</evidence>
<feature type="domain" description="Acyl-CoA thioesterase-like C-terminal" evidence="2">
    <location>
        <begin position="139"/>
        <end position="270"/>
    </location>
</feature>
<dbReference type="Pfam" id="PF13622">
    <property type="entry name" value="4HBT_3"/>
    <property type="match status" value="1"/>
</dbReference>
<evidence type="ECO:0000313" key="4">
    <source>
        <dbReference type="Proteomes" id="UP001142810"/>
    </source>
</evidence>
<dbReference type="EMBL" id="JAPFRD010000010">
    <property type="protein sequence ID" value="MCW8108754.1"/>
    <property type="molecule type" value="Genomic_DNA"/>
</dbReference>
<dbReference type="RefSeq" id="WP_265617495.1">
    <property type="nucleotide sequence ID" value="NZ_JAPFRD010000010.1"/>
</dbReference>
<dbReference type="PANTHER" id="PTHR38110">
    <property type="entry name" value="CHROMOSOME 23, WHOLE GENOME SHOTGUN SEQUENCE"/>
    <property type="match status" value="1"/>
</dbReference>
<gene>
    <name evidence="3" type="ORF">OPS25_09635</name>
</gene>
<keyword evidence="4" id="KW-1185">Reference proteome</keyword>
<dbReference type="Pfam" id="PF20789">
    <property type="entry name" value="4HBT_3C"/>
    <property type="match status" value="1"/>
</dbReference>
<dbReference type="InterPro" id="IPR029069">
    <property type="entry name" value="HotDog_dom_sf"/>
</dbReference>
<dbReference type="PANTHER" id="PTHR38110:SF1">
    <property type="entry name" value="THIOESTERASE DOMAIN-CONTAINING PROTEIN"/>
    <property type="match status" value="1"/>
</dbReference>
<dbReference type="InterPro" id="IPR052389">
    <property type="entry name" value="Sec_Metab_Biosynth-Assoc"/>
</dbReference>
<feature type="domain" description="Acyl-CoA thioesterase-like N-terminal HotDog" evidence="1">
    <location>
        <begin position="27"/>
        <end position="112"/>
    </location>
</feature>
<evidence type="ECO:0000259" key="1">
    <source>
        <dbReference type="Pfam" id="PF13622"/>
    </source>
</evidence>
<name>A0ABT3P7Q7_9ALTE</name>
<proteinExistence type="predicted"/>
<dbReference type="Gene3D" id="2.40.160.210">
    <property type="entry name" value="Acyl-CoA thioesterase, double hotdog domain"/>
    <property type="match status" value="1"/>
</dbReference>
<sequence>MFVDDLLNLSQPSVLNDTVSEFTALTIPKDWSQGRTAFGGISAAIVYTAIKQMVNDDTRLLRSFTTNFVGPLALDTEFTVRVTKLRAGKNVSQYTGEVIQNGHVCVFSQACFALARKSKIAVENSQRHSMPAPTKAKFIPQIPKITPKFIQHFDLSIDQGGIPFTGKKTASYHGYMRFSNPPEKIHDAHVIALIDAWPPTLLQMLRWPAPASTGSWNIEFIHPHREVSGEDWFAYQAHTRQAADGYGHVEATIWDKYNQVIALSRQTVAVFD</sequence>
<protein>
    <submittedName>
        <fullName evidence="3">Thioesterase family protein</fullName>
    </submittedName>
</protein>
<dbReference type="InterPro" id="IPR049449">
    <property type="entry name" value="TesB_ACOT8-like_N"/>
</dbReference>
<dbReference type="Proteomes" id="UP001142810">
    <property type="component" value="Unassembled WGS sequence"/>
</dbReference>
<comment type="caution">
    <text evidence="3">The sequence shown here is derived from an EMBL/GenBank/DDBJ whole genome shotgun (WGS) entry which is preliminary data.</text>
</comment>
<dbReference type="SUPFAM" id="SSF54637">
    <property type="entry name" value="Thioesterase/thiol ester dehydrase-isomerase"/>
    <property type="match status" value="2"/>
</dbReference>
<accession>A0ABT3P7Q7</accession>
<evidence type="ECO:0000259" key="2">
    <source>
        <dbReference type="Pfam" id="PF20789"/>
    </source>
</evidence>